<feature type="domain" description="Helix-turn-helix" evidence="1">
    <location>
        <begin position="10"/>
        <end position="55"/>
    </location>
</feature>
<dbReference type="RefSeq" id="WP_129473417.1">
    <property type="nucleotide sequence ID" value="NZ_SDWS01000001.1"/>
</dbReference>
<gene>
    <name evidence="2" type="ORF">EUA06_02540</name>
</gene>
<dbReference type="Pfam" id="PF12728">
    <property type="entry name" value="HTH_17"/>
    <property type="match status" value="1"/>
</dbReference>
<organism evidence="2 3">
    <name type="scientific">Nocardioides glacieisoli</name>
    <dbReference type="NCBI Taxonomy" id="1168730"/>
    <lineage>
        <taxon>Bacteria</taxon>
        <taxon>Bacillati</taxon>
        <taxon>Actinomycetota</taxon>
        <taxon>Actinomycetes</taxon>
        <taxon>Propionibacteriales</taxon>
        <taxon>Nocardioidaceae</taxon>
        <taxon>Nocardioides</taxon>
    </lineage>
</organism>
<evidence type="ECO:0000313" key="3">
    <source>
        <dbReference type="Proteomes" id="UP000291838"/>
    </source>
</evidence>
<name>A0A4Q2S4K1_9ACTN</name>
<dbReference type="InterPro" id="IPR009061">
    <property type="entry name" value="DNA-bd_dom_put_sf"/>
</dbReference>
<keyword evidence="3" id="KW-1185">Reference proteome</keyword>
<dbReference type="InterPro" id="IPR041657">
    <property type="entry name" value="HTH_17"/>
</dbReference>
<dbReference type="AlphaFoldDB" id="A0A4Q2S4K1"/>
<dbReference type="OrthoDB" id="4870800at2"/>
<keyword evidence="2" id="KW-0238">DNA-binding</keyword>
<dbReference type="Proteomes" id="UP000291838">
    <property type="component" value="Unassembled WGS sequence"/>
</dbReference>
<dbReference type="GO" id="GO:0003677">
    <property type="term" value="F:DNA binding"/>
    <property type="evidence" value="ECO:0007669"/>
    <property type="project" value="UniProtKB-KW"/>
</dbReference>
<reference evidence="2 3" key="1">
    <citation type="submission" date="2019-01" db="EMBL/GenBank/DDBJ databases">
        <title>Novel species of Nocardioides.</title>
        <authorList>
            <person name="Liu Q."/>
            <person name="Xin Y.-H."/>
        </authorList>
    </citation>
    <scope>NUCLEOTIDE SEQUENCE [LARGE SCALE GENOMIC DNA]</scope>
    <source>
        <strain evidence="2 3">HLT3-15</strain>
    </source>
</reference>
<sequence>MTERRVIPVYLSLEEAAEAMSVSVKTIRRWIAAGTLPAYRCGKRAIRIKLEDLEAAPRQIPSARC</sequence>
<evidence type="ECO:0000259" key="1">
    <source>
        <dbReference type="Pfam" id="PF12728"/>
    </source>
</evidence>
<dbReference type="Gene3D" id="1.10.10.10">
    <property type="entry name" value="Winged helix-like DNA-binding domain superfamily/Winged helix DNA-binding domain"/>
    <property type="match status" value="1"/>
</dbReference>
<dbReference type="SUPFAM" id="SSF46955">
    <property type="entry name" value="Putative DNA-binding domain"/>
    <property type="match status" value="1"/>
</dbReference>
<proteinExistence type="predicted"/>
<evidence type="ECO:0000313" key="2">
    <source>
        <dbReference type="EMBL" id="RYB96468.1"/>
    </source>
</evidence>
<dbReference type="NCBIfam" id="TIGR01764">
    <property type="entry name" value="excise"/>
    <property type="match status" value="1"/>
</dbReference>
<protein>
    <submittedName>
        <fullName evidence="2">DNA-binding protein</fullName>
    </submittedName>
</protein>
<comment type="caution">
    <text evidence="2">The sequence shown here is derived from an EMBL/GenBank/DDBJ whole genome shotgun (WGS) entry which is preliminary data.</text>
</comment>
<dbReference type="InterPro" id="IPR036388">
    <property type="entry name" value="WH-like_DNA-bd_sf"/>
</dbReference>
<dbReference type="InterPro" id="IPR010093">
    <property type="entry name" value="SinI_DNA-bd"/>
</dbReference>
<dbReference type="EMBL" id="SDWS01000001">
    <property type="protein sequence ID" value="RYB96468.1"/>
    <property type="molecule type" value="Genomic_DNA"/>
</dbReference>
<accession>A0A4Q2S4K1</accession>